<evidence type="ECO:0000259" key="1">
    <source>
        <dbReference type="Pfam" id="PF02470"/>
    </source>
</evidence>
<evidence type="ECO:0000259" key="2">
    <source>
        <dbReference type="Pfam" id="PF11887"/>
    </source>
</evidence>
<feature type="domain" description="Mammalian cell entry C-terminal" evidence="2">
    <location>
        <begin position="99"/>
        <end position="255"/>
    </location>
</feature>
<dbReference type="InterPro" id="IPR005693">
    <property type="entry name" value="Mce"/>
</dbReference>
<accession>A0ABW3M8D1</accession>
<reference evidence="4" key="1">
    <citation type="journal article" date="2019" name="Int. J. Syst. Evol. Microbiol.">
        <title>The Global Catalogue of Microorganisms (GCM) 10K type strain sequencing project: providing services to taxonomists for standard genome sequencing and annotation.</title>
        <authorList>
            <consortium name="The Broad Institute Genomics Platform"/>
            <consortium name="The Broad Institute Genome Sequencing Center for Infectious Disease"/>
            <person name="Wu L."/>
            <person name="Ma J."/>
        </authorList>
    </citation>
    <scope>NUCLEOTIDE SEQUENCE [LARGE SCALE GENOMIC DNA]</scope>
    <source>
        <strain evidence="4">JCM 31486</strain>
    </source>
</reference>
<dbReference type="InterPro" id="IPR052336">
    <property type="entry name" value="MlaD_Phospholipid_Transporter"/>
</dbReference>
<name>A0ABW3M8D1_9PSEU</name>
<keyword evidence="4" id="KW-1185">Reference proteome</keyword>
<organism evidence="3 4">
    <name type="scientific">Kibdelosporangium lantanae</name>
    <dbReference type="NCBI Taxonomy" id="1497396"/>
    <lineage>
        <taxon>Bacteria</taxon>
        <taxon>Bacillati</taxon>
        <taxon>Actinomycetota</taxon>
        <taxon>Actinomycetes</taxon>
        <taxon>Pseudonocardiales</taxon>
        <taxon>Pseudonocardiaceae</taxon>
        <taxon>Kibdelosporangium</taxon>
    </lineage>
</organism>
<dbReference type="InterPro" id="IPR003399">
    <property type="entry name" value="Mce/MlaD"/>
</dbReference>
<protein>
    <submittedName>
        <fullName evidence="3">MCE family protein</fullName>
    </submittedName>
</protein>
<dbReference type="PANTHER" id="PTHR33371:SF17">
    <property type="entry name" value="MCE-FAMILY PROTEIN MCE1B"/>
    <property type="match status" value="1"/>
</dbReference>
<proteinExistence type="predicted"/>
<dbReference type="Pfam" id="PF11887">
    <property type="entry name" value="Mce4_CUP1"/>
    <property type="match status" value="1"/>
</dbReference>
<dbReference type="Proteomes" id="UP001597045">
    <property type="component" value="Unassembled WGS sequence"/>
</dbReference>
<comment type="caution">
    <text evidence="3">The sequence shown here is derived from an EMBL/GenBank/DDBJ whole genome shotgun (WGS) entry which is preliminary data.</text>
</comment>
<evidence type="ECO:0000313" key="4">
    <source>
        <dbReference type="Proteomes" id="UP001597045"/>
    </source>
</evidence>
<dbReference type="PANTHER" id="PTHR33371">
    <property type="entry name" value="INTERMEMBRANE PHOSPHOLIPID TRANSPORT SYSTEM BINDING PROTEIN MLAD-RELATED"/>
    <property type="match status" value="1"/>
</dbReference>
<feature type="domain" description="Mce/MlaD" evidence="1">
    <location>
        <begin position="40"/>
        <end position="92"/>
    </location>
</feature>
<dbReference type="EMBL" id="JBHTIS010000822">
    <property type="protein sequence ID" value="MFD1046863.1"/>
    <property type="molecule type" value="Genomic_DNA"/>
</dbReference>
<gene>
    <name evidence="3" type="ORF">ACFQ1S_15575</name>
</gene>
<evidence type="ECO:0000313" key="3">
    <source>
        <dbReference type="EMBL" id="MFD1046863.1"/>
    </source>
</evidence>
<sequence>MRDLPRCFPGNVTDQPKCSDPGAYGRPVHPQLVEQVRHRVRVGQVETINLVDRRVAKVEFTIDARRKLPTSVTATIKYRNMIGQRYISLERGVGPLNEYLAPGAEIQLDHTKPALDLTVLFNGFKPLFQALNPEDVNKLSNEIVQVLQGEGGTVESLLAHTASLTSALADKDKVIGEVITNLNNVLDTVNAHSAQLSGLITSLQQFVSGFAQDREPIGEAISSLDELAGATADLLNDGREPLKDSIAALKDVSKNVADKGDVVDQALKSLPVKMESIGRTADNASWLNTFLCSADVLPGMPMPIVGGIPVTQPRCKP</sequence>
<dbReference type="InterPro" id="IPR024516">
    <property type="entry name" value="Mce_C"/>
</dbReference>
<dbReference type="NCBIfam" id="TIGR00996">
    <property type="entry name" value="Mtu_fam_mce"/>
    <property type="match status" value="1"/>
</dbReference>
<dbReference type="Pfam" id="PF02470">
    <property type="entry name" value="MlaD"/>
    <property type="match status" value="1"/>
</dbReference>